<proteinExistence type="inferred from homology"/>
<comment type="similarity">
    <text evidence="1">Belongs to the HyuE racemase family.</text>
</comment>
<accession>A0A4D7QJ48</accession>
<dbReference type="OrthoDB" id="7774147at2"/>
<dbReference type="AlphaFoldDB" id="A0A4D7QJ48"/>
<evidence type="ECO:0000313" key="3">
    <source>
        <dbReference type="Proteomes" id="UP000298588"/>
    </source>
</evidence>
<dbReference type="PANTHER" id="PTHR28047:SF5">
    <property type="entry name" value="PROTEIN DCG1"/>
    <property type="match status" value="1"/>
</dbReference>
<dbReference type="PANTHER" id="PTHR28047">
    <property type="entry name" value="PROTEIN DCG1"/>
    <property type="match status" value="1"/>
</dbReference>
<dbReference type="InterPro" id="IPR015942">
    <property type="entry name" value="Asp/Glu/hydantoin_racemase"/>
</dbReference>
<dbReference type="GO" id="GO:0047661">
    <property type="term" value="F:amino-acid racemase activity"/>
    <property type="evidence" value="ECO:0007669"/>
    <property type="project" value="InterPro"/>
</dbReference>
<protein>
    <submittedName>
        <fullName evidence="2">Hydrogenase expression protein HupH</fullName>
    </submittedName>
</protein>
<dbReference type="InterPro" id="IPR052186">
    <property type="entry name" value="Hydantoin_racemase-like"/>
</dbReference>
<keyword evidence="3" id="KW-1185">Reference proteome</keyword>
<dbReference type="EMBL" id="CP039865">
    <property type="protein sequence ID" value="QCK87528.1"/>
    <property type="molecule type" value="Genomic_DNA"/>
</dbReference>
<sequence>MRLLLVNPNTNATTTDAMVAIAQDSSPDNQFVGLTAPFGVPLITGPDELAIAADAVATALAMRMPSGISAVIIAAFGDPGLEAAAASIRVPVVGIAEAAMAEAGHGDRRFAVVTTTPDLVASIAGLAGRYGHAETFLGTMLTKGDVHHVMADKERLVQALEAACHEAIATLGAEAIVIGGGPLAAAARVLASRLPVPLVEPIPAAVRLAERRVMFQQHKGGRRAE</sequence>
<dbReference type="Proteomes" id="UP000298588">
    <property type="component" value="Chromosome"/>
</dbReference>
<dbReference type="Gene3D" id="3.40.50.12500">
    <property type="match status" value="1"/>
</dbReference>
<dbReference type="KEGG" id="paqt:E8L99_18065"/>
<evidence type="ECO:0000256" key="1">
    <source>
        <dbReference type="ARBA" id="ARBA00038414"/>
    </source>
</evidence>
<evidence type="ECO:0000313" key="2">
    <source>
        <dbReference type="EMBL" id="QCK87528.1"/>
    </source>
</evidence>
<gene>
    <name evidence="2" type="ORF">E8L99_18065</name>
</gene>
<reference evidence="2 3" key="1">
    <citation type="submission" date="2019-04" db="EMBL/GenBank/DDBJ databases">
        <title>Phreatobacter aquaticus sp. nov.</title>
        <authorList>
            <person name="Choi A."/>
            <person name="Baek K."/>
        </authorList>
    </citation>
    <scope>NUCLEOTIDE SEQUENCE [LARGE SCALE GENOMIC DNA]</scope>
    <source>
        <strain evidence="2 3">NMCR1094</strain>
    </source>
</reference>
<dbReference type="RefSeq" id="WP_137100857.1">
    <property type="nucleotide sequence ID" value="NZ_CP039865.1"/>
</dbReference>
<dbReference type="Pfam" id="PF01177">
    <property type="entry name" value="Asp_Glu_race"/>
    <property type="match status" value="1"/>
</dbReference>
<dbReference type="InterPro" id="IPR053714">
    <property type="entry name" value="Iso_Racemase_Enz_sf"/>
</dbReference>
<organism evidence="2 3">
    <name type="scientific">Phreatobacter aquaticus</name>
    <dbReference type="NCBI Taxonomy" id="2570229"/>
    <lineage>
        <taxon>Bacteria</taxon>
        <taxon>Pseudomonadati</taxon>
        <taxon>Pseudomonadota</taxon>
        <taxon>Alphaproteobacteria</taxon>
        <taxon>Hyphomicrobiales</taxon>
        <taxon>Phreatobacteraceae</taxon>
        <taxon>Phreatobacter</taxon>
    </lineage>
</organism>
<name>A0A4D7QJ48_9HYPH</name>